<sequence>MFPTQTQYHLPLGNKANGHLDESNSYRSRLPLSHRLLPPLKTGRRLEISSFLLVQELIWGLESSLSTQKSRICSASSSLVRRVLLGLNPSAFFAASSLAEFLLLCRRLLPPARRGFAC</sequence>
<accession>A0AAV5JQT4</accession>
<reference evidence="1 2" key="1">
    <citation type="journal article" date="2021" name="Commun. Biol.">
        <title>The genome of Shorea leprosula (Dipterocarpaceae) highlights the ecological relevance of drought in aseasonal tropical rainforests.</title>
        <authorList>
            <person name="Ng K.K.S."/>
            <person name="Kobayashi M.J."/>
            <person name="Fawcett J.A."/>
            <person name="Hatakeyama M."/>
            <person name="Paape T."/>
            <person name="Ng C.H."/>
            <person name="Ang C.C."/>
            <person name="Tnah L.H."/>
            <person name="Lee C.T."/>
            <person name="Nishiyama T."/>
            <person name="Sese J."/>
            <person name="O'Brien M.J."/>
            <person name="Copetti D."/>
            <person name="Mohd Noor M.I."/>
            <person name="Ong R.C."/>
            <person name="Putra M."/>
            <person name="Sireger I.Z."/>
            <person name="Indrioko S."/>
            <person name="Kosugi Y."/>
            <person name="Izuno A."/>
            <person name="Isagi Y."/>
            <person name="Lee S.L."/>
            <person name="Shimizu K.K."/>
        </authorList>
    </citation>
    <scope>NUCLEOTIDE SEQUENCE [LARGE SCALE GENOMIC DNA]</scope>
    <source>
        <strain evidence="1">214</strain>
    </source>
</reference>
<gene>
    <name evidence="1" type="ORF">SLEP1_g24630</name>
</gene>
<evidence type="ECO:0000313" key="2">
    <source>
        <dbReference type="Proteomes" id="UP001054252"/>
    </source>
</evidence>
<dbReference type="Proteomes" id="UP001054252">
    <property type="component" value="Unassembled WGS sequence"/>
</dbReference>
<comment type="caution">
    <text evidence="1">The sequence shown here is derived from an EMBL/GenBank/DDBJ whole genome shotgun (WGS) entry which is preliminary data.</text>
</comment>
<name>A0AAV5JQT4_9ROSI</name>
<keyword evidence="2" id="KW-1185">Reference proteome</keyword>
<evidence type="ECO:0000313" key="1">
    <source>
        <dbReference type="EMBL" id="GKV13642.1"/>
    </source>
</evidence>
<proteinExistence type="predicted"/>
<dbReference type="AlphaFoldDB" id="A0AAV5JQT4"/>
<dbReference type="EMBL" id="BPVZ01000039">
    <property type="protein sequence ID" value="GKV13642.1"/>
    <property type="molecule type" value="Genomic_DNA"/>
</dbReference>
<organism evidence="1 2">
    <name type="scientific">Rubroshorea leprosula</name>
    <dbReference type="NCBI Taxonomy" id="152421"/>
    <lineage>
        <taxon>Eukaryota</taxon>
        <taxon>Viridiplantae</taxon>
        <taxon>Streptophyta</taxon>
        <taxon>Embryophyta</taxon>
        <taxon>Tracheophyta</taxon>
        <taxon>Spermatophyta</taxon>
        <taxon>Magnoliopsida</taxon>
        <taxon>eudicotyledons</taxon>
        <taxon>Gunneridae</taxon>
        <taxon>Pentapetalae</taxon>
        <taxon>rosids</taxon>
        <taxon>malvids</taxon>
        <taxon>Malvales</taxon>
        <taxon>Dipterocarpaceae</taxon>
        <taxon>Rubroshorea</taxon>
    </lineage>
</organism>
<protein>
    <submittedName>
        <fullName evidence="1">Uncharacterized protein</fullName>
    </submittedName>
</protein>